<dbReference type="PANTHER" id="PTHR14859:SF1">
    <property type="entry name" value="PGAP2-INTERACTING PROTEIN"/>
    <property type="match status" value="1"/>
</dbReference>
<evidence type="ECO:0000256" key="1">
    <source>
        <dbReference type="SAM" id="MobiDB-lite"/>
    </source>
</evidence>
<feature type="region of interest" description="Disordered" evidence="1">
    <location>
        <begin position="248"/>
        <end position="339"/>
    </location>
</feature>
<feature type="transmembrane region" description="Helical" evidence="2">
    <location>
        <begin position="145"/>
        <end position="163"/>
    </location>
</feature>
<dbReference type="GO" id="GO:0016020">
    <property type="term" value="C:membrane"/>
    <property type="evidence" value="ECO:0007669"/>
    <property type="project" value="GOC"/>
</dbReference>
<dbReference type="Pfam" id="PF23021">
    <property type="entry name" value="6TM_2nd_PGAP2IP"/>
    <property type="match status" value="1"/>
</dbReference>
<evidence type="ECO:0000259" key="3">
    <source>
        <dbReference type="Pfam" id="PF23021"/>
    </source>
</evidence>
<feature type="transmembrane region" description="Helical" evidence="2">
    <location>
        <begin position="63"/>
        <end position="81"/>
    </location>
</feature>
<dbReference type="SUPFAM" id="SSF56219">
    <property type="entry name" value="DNase I-like"/>
    <property type="match status" value="1"/>
</dbReference>
<evidence type="ECO:0000313" key="7">
    <source>
        <dbReference type="Proteomes" id="UP000077202"/>
    </source>
</evidence>
<feature type="transmembrane region" description="Helical" evidence="2">
    <location>
        <begin position="592"/>
        <end position="611"/>
    </location>
</feature>
<feature type="transmembrane region" description="Helical" evidence="2">
    <location>
        <begin position="509"/>
        <end position="525"/>
    </location>
</feature>
<dbReference type="PANTHER" id="PTHR14859">
    <property type="entry name" value="CALCOFLUOR WHITE HYPERSENSITIVE PROTEIN PRECURSOR"/>
    <property type="match status" value="1"/>
</dbReference>
<feature type="transmembrane region" description="Helical" evidence="2">
    <location>
        <begin position="623"/>
        <end position="644"/>
    </location>
</feature>
<feature type="transmembrane region" description="Helical" evidence="2">
    <location>
        <begin position="24"/>
        <end position="43"/>
    </location>
</feature>
<dbReference type="InterPro" id="IPR036691">
    <property type="entry name" value="Endo/exonu/phosph_ase_sf"/>
</dbReference>
<dbReference type="GO" id="GO:0006506">
    <property type="term" value="P:GPI anchor biosynthetic process"/>
    <property type="evidence" value="ECO:0007669"/>
    <property type="project" value="TreeGrafter"/>
</dbReference>
<reference evidence="6 7" key="1">
    <citation type="submission" date="2016-03" db="EMBL/GenBank/DDBJ databases">
        <title>Mechanisms controlling the formation of the plant cell surface in tip-growing cells are functionally conserved among land plants.</title>
        <authorList>
            <person name="Honkanen S."/>
            <person name="Jones V.A."/>
            <person name="Morieri G."/>
            <person name="Champion C."/>
            <person name="Hetherington A.J."/>
            <person name="Kelly S."/>
            <person name="Saint-Marcoux D."/>
            <person name="Proust H."/>
            <person name="Prescott H."/>
            <person name="Dolan L."/>
        </authorList>
    </citation>
    <scope>NUCLEOTIDE SEQUENCE [LARGE SCALE GENOMIC DNA]</scope>
    <source>
        <strain evidence="7">cv. Tak-1 and cv. Tak-2</strain>
        <tissue evidence="6">Whole gametophyte</tissue>
    </source>
</reference>
<feature type="compositionally biased region" description="Polar residues" evidence="1">
    <location>
        <begin position="251"/>
        <end position="262"/>
    </location>
</feature>
<dbReference type="InterPro" id="IPR051916">
    <property type="entry name" value="GPI-anchor_lipid_remodeler"/>
</dbReference>
<dbReference type="GO" id="GO:0005783">
    <property type="term" value="C:endoplasmic reticulum"/>
    <property type="evidence" value="ECO:0007669"/>
    <property type="project" value="TreeGrafter"/>
</dbReference>
<dbReference type="InterPro" id="IPR057315">
    <property type="entry name" value="Exo_endo_phos_PGAP2IP_C"/>
</dbReference>
<sequence length="941" mass="104748">MGAWGRYSPLRRMQLYKERKPQKLWLELLGKSYVGLIYWTVLVEFLRNVFWFQLRAGHLAPQLGFLAYLFIPSVVVGRPFFRQFLEKHPWSRALLVIGGVLGLWGQWYHSAVRRVTLSATGVGLLGIYVWEGMWAATTARRERTAFGMVGGILLLQVLKWAYAGANPLVARWWGLLFLGIIPGVCTALLVLSEDLAESEGGELQSFFEEELDVELEDITTDDPLPFHPVDSWRYTKLEVINPAVRALNGGDRNTSDSSTIRLSTVDIPMSESSGDAGRFQNGEQSSDGDNLPQWSKVPMEVTQKSANEETAAGRHSRRTSEESGYQDIKWHDEEQEPITEDVVLKQVGSGTESLQEHKLDEITETSSPKSTKEDILHKFTAWSGGFGVDAFREARTDSGLREVVDSPVYSERKDESPVAVQPLSSSMSNRRWGEGEEVPWLMEIQGNNDITDSELDPFRHKDTKWNISSCIRTAQRGIWSGSLLFITHWILTAPTSYSRWEGTSVEQGWFSILSLTLGLLAATEYPRIVCLRRTQGIVFWSLAAVGAILFMLYPEGAMVGAALLAFSAPSLWISIAQFNLETYPGSGLGIMVFIYVTFTLWSTCLVAYQSIPELGFLRGTRNILMGFAVTGIGLGVGREAFAAFKEKKERDMDTQRGIFKGLTNSDSEVPGRQAVGALIAVVGLIGFIALGVRVQHSAPKFLPIGGSLKVLNFNVQQGFSRAGTANYDSVLNMLRREQPHVVMLQESDTMHIVHGNIDTIDYLSIWLRMHSLYSPPTKSDTWGCAMLSFYPFVYSKSGVFVSPKGENSCYQYAQIEVGGKLVHLLNAHFGTLENEIALQAQDFAALVKTIFDTPENERVYLVMAGDLNSEPFSSSYNATLSSGLLGDAFVSRNGGENYHRDPGAGYIFSSSAFNCTSWEEPYYDQQKTADGYPVVATFEFI</sequence>
<feature type="domain" description="PGAP2IP C-terminal nuclease-like" evidence="4">
    <location>
        <begin position="717"/>
        <end position="885"/>
    </location>
</feature>
<evidence type="ECO:0000313" key="8">
    <source>
        <dbReference type="Proteomes" id="UP001162541"/>
    </source>
</evidence>
<feature type="transmembrane region" description="Helical" evidence="2">
    <location>
        <begin position="115"/>
        <end position="133"/>
    </location>
</feature>
<reference evidence="8" key="3">
    <citation type="journal article" date="2020" name="Curr. Biol.">
        <title>Chromatin organization in early land plants reveals an ancestral association between H3K27me3, transposons, and constitutive heterochromatin.</title>
        <authorList>
            <person name="Montgomery S.A."/>
            <person name="Tanizawa Y."/>
            <person name="Galik B."/>
            <person name="Wang N."/>
            <person name="Ito T."/>
            <person name="Mochizuki T."/>
            <person name="Akimcheva S."/>
            <person name="Bowman J.L."/>
            <person name="Cognat V."/>
            <person name="Marechal-Drouard L."/>
            <person name="Ekker H."/>
            <person name="Hong S.F."/>
            <person name="Kohchi T."/>
            <person name="Lin S.S."/>
            <person name="Liu L.D."/>
            <person name="Nakamura Y."/>
            <person name="Valeeva L.R."/>
            <person name="Shakirov E.V."/>
            <person name="Shippen D.E."/>
            <person name="Wei W.L."/>
            <person name="Yagura M."/>
            <person name="Yamaoka S."/>
            <person name="Yamato K.T."/>
            <person name="Liu C."/>
            <person name="Berger F."/>
        </authorList>
    </citation>
    <scope>NUCLEOTIDE SEQUENCE [LARGE SCALE GENOMIC DNA]</scope>
    <source>
        <strain evidence="8">Tak-1</strain>
    </source>
</reference>
<feature type="transmembrane region" description="Helical" evidence="2">
    <location>
        <begin position="478"/>
        <end position="497"/>
    </location>
</feature>
<organism evidence="6 7">
    <name type="scientific">Marchantia polymorpha subsp. ruderalis</name>
    <dbReference type="NCBI Taxonomy" id="1480154"/>
    <lineage>
        <taxon>Eukaryota</taxon>
        <taxon>Viridiplantae</taxon>
        <taxon>Streptophyta</taxon>
        <taxon>Embryophyta</taxon>
        <taxon>Marchantiophyta</taxon>
        <taxon>Marchantiopsida</taxon>
        <taxon>Marchantiidae</taxon>
        <taxon>Marchantiales</taxon>
        <taxon>Marchantiaceae</taxon>
        <taxon>Marchantia</taxon>
    </lineage>
</organism>
<dbReference type="EMBL" id="LVLJ01000808">
    <property type="protein sequence ID" value="OAE32512.1"/>
    <property type="molecule type" value="Genomic_DNA"/>
</dbReference>
<dbReference type="AlphaFoldDB" id="A0A176WJJ6"/>
<feature type="transmembrane region" description="Helical" evidence="2">
    <location>
        <begin position="674"/>
        <end position="692"/>
    </location>
</feature>
<proteinExistence type="predicted"/>
<gene>
    <name evidence="6" type="ORF">AXG93_3242s1340</name>
    <name evidence="5" type="ORF">Mp_3g03870</name>
</gene>
<evidence type="ECO:0000313" key="5">
    <source>
        <dbReference type="EMBL" id="BBN04353.1"/>
    </source>
</evidence>
<keyword evidence="7" id="KW-1185">Reference proteome</keyword>
<keyword evidence="2" id="KW-0472">Membrane</keyword>
<dbReference type="EMBL" id="AP019868">
    <property type="protein sequence ID" value="BBN04353.1"/>
    <property type="molecule type" value="Genomic_DNA"/>
</dbReference>
<feature type="transmembrane region" description="Helical" evidence="2">
    <location>
        <begin position="537"/>
        <end position="553"/>
    </location>
</feature>
<feature type="transmembrane region" description="Helical" evidence="2">
    <location>
        <begin position="559"/>
        <end position="580"/>
    </location>
</feature>
<evidence type="ECO:0000313" key="6">
    <source>
        <dbReference type="EMBL" id="OAE32512.1"/>
    </source>
</evidence>
<dbReference type="Gene3D" id="3.60.10.10">
    <property type="entry name" value="Endonuclease/exonuclease/phosphatase"/>
    <property type="match status" value="1"/>
</dbReference>
<name>A0A176WJJ6_MARPO</name>
<evidence type="ECO:0000256" key="2">
    <source>
        <dbReference type="SAM" id="Phobius"/>
    </source>
</evidence>
<accession>A0A176WJJ6</accession>
<feature type="transmembrane region" description="Helical" evidence="2">
    <location>
        <begin position="169"/>
        <end position="191"/>
    </location>
</feature>
<feature type="domain" description="PGAP2IP second transmembrane" evidence="3">
    <location>
        <begin position="479"/>
        <end position="638"/>
    </location>
</feature>
<protein>
    <submittedName>
        <fullName evidence="6">Uncharacterized protein</fullName>
    </submittedName>
</protein>
<dbReference type="Proteomes" id="UP001162541">
    <property type="component" value="Chromosome 3"/>
</dbReference>
<dbReference type="Pfam" id="PF23226">
    <property type="entry name" value="Exo_endo_phos_PGAP2IP"/>
    <property type="match status" value="1"/>
</dbReference>
<feature type="transmembrane region" description="Helical" evidence="2">
    <location>
        <begin position="93"/>
        <end position="109"/>
    </location>
</feature>
<reference evidence="5" key="2">
    <citation type="journal article" date="2019" name="Curr. Biol.">
        <title>Chromatin organization in early land plants reveals an ancestral association between H3K27me3, transposons, and constitutive heterochromatin.</title>
        <authorList>
            <person name="Montgomery S.A."/>
            <person name="Tanizawa Y."/>
            <person name="Galik B."/>
            <person name="Wang N."/>
            <person name="Ito T."/>
            <person name="Mochizuki T."/>
            <person name="Akimcheva S."/>
            <person name="Bowman J."/>
            <person name="Cognat V."/>
            <person name="Drouard L."/>
            <person name="Ekker H."/>
            <person name="Houng S."/>
            <person name="Kohchi T."/>
            <person name="Lin S."/>
            <person name="Liu L.D."/>
            <person name="Nakamura Y."/>
            <person name="Valeeva L.R."/>
            <person name="Shakirov E.V."/>
            <person name="Shippen D.E."/>
            <person name="Wei W."/>
            <person name="Yagura M."/>
            <person name="Yamaoka S."/>
            <person name="Yamato K.T."/>
            <person name="Liu C."/>
            <person name="Berger F."/>
        </authorList>
    </citation>
    <scope>NUCLEOTIDE SEQUENCE [LARGE SCALE GENOMIC DNA]</scope>
    <source>
        <strain evidence="5">Tak-1</strain>
    </source>
</reference>
<dbReference type="Proteomes" id="UP000077202">
    <property type="component" value="Unassembled WGS sequence"/>
</dbReference>
<keyword evidence="2" id="KW-0812">Transmembrane</keyword>
<evidence type="ECO:0000259" key="4">
    <source>
        <dbReference type="Pfam" id="PF23226"/>
    </source>
</evidence>
<keyword evidence="2" id="KW-1133">Transmembrane helix</keyword>
<dbReference type="InterPro" id="IPR053911">
    <property type="entry name" value="PGAP2IP_TM_2nd"/>
</dbReference>